<feature type="signal peptide" evidence="1">
    <location>
        <begin position="1"/>
        <end position="27"/>
    </location>
</feature>
<keyword evidence="1" id="KW-0732">Signal</keyword>
<proteinExistence type="predicted"/>
<gene>
    <name evidence="2" type="ORF">MUDAN_MDHGFNIF_00649</name>
</gene>
<keyword evidence="3" id="KW-1185">Reference proteome</keyword>
<protein>
    <submittedName>
        <fullName evidence="2">Uncharacterized protein</fullName>
    </submittedName>
</protein>
<dbReference type="Proteomes" id="UP000289996">
    <property type="component" value="Unassembled WGS sequence"/>
</dbReference>
<evidence type="ECO:0000313" key="3">
    <source>
        <dbReference type="Proteomes" id="UP000289996"/>
    </source>
</evidence>
<name>A0A660E665_9LACO</name>
<dbReference type="AlphaFoldDB" id="A0A660E665"/>
<accession>A0A660E665</accession>
<evidence type="ECO:0000256" key="1">
    <source>
        <dbReference type="SAM" id="SignalP"/>
    </source>
</evidence>
<organism evidence="2 3">
    <name type="scientific">Lactiplantibacillus mudanjiangensis</name>
    <dbReference type="NCBI Taxonomy" id="1296538"/>
    <lineage>
        <taxon>Bacteria</taxon>
        <taxon>Bacillati</taxon>
        <taxon>Bacillota</taxon>
        <taxon>Bacilli</taxon>
        <taxon>Lactobacillales</taxon>
        <taxon>Lactobacillaceae</taxon>
        <taxon>Lactiplantibacillus</taxon>
    </lineage>
</organism>
<sequence length="192" mass="21287">MHTRTALFATAALFSIGMSTIVPTVSAHQSTTTNTSTDSSVNIPYNADLSKILKGMPKKLANWDKESGDVPMKSTRDTSDTGFWFKLYATDTKAAYAETPYRVKQNASGVYEETTQHTYTHRNPGWVRGSNANLNASRYNDAAGHYYDLAYNRSIHMYNTVKENGHKMAAISVGADPGKENFIWGNWSPDSK</sequence>
<evidence type="ECO:0000313" key="2">
    <source>
        <dbReference type="EMBL" id="VDG28463.1"/>
    </source>
</evidence>
<dbReference type="EMBL" id="UYIG01000112">
    <property type="protein sequence ID" value="VDG28463.1"/>
    <property type="molecule type" value="Genomic_DNA"/>
</dbReference>
<dbReference type="RefSeq" id="WP_130846619.1">
    <property type="nucleotide sequence ID" value="NZ_UYIE01000001.1"/>
</dbReference>
<feature type="chain" id="PRO_5024925369" evidence="1">
    <location>
        <begin position="28"/>
        <end position="192"/>
    </location>
</feature>
<reference evidence="2 3" key="1">
    <citation type="submission" date="2018-11" db="EMBL/GenBank/DDBJ databases">
        <authorList>
            <person name="Wuyts S."/>
        </authorList>
    </citation>
    <scope>NUCLEOTIDE SEQUENCE [LARGE SCALE GENOMIC DNA]</scope>
    <source>
        <strain evidence="2">Lactobacillus mudanjiangensis AMBF249</strain>
    </source>
</reference>